<dbReference type="VEuPathDB" id="TriTrypDB:TcG_06876"/>
<dbReference type="InterPro" id="IPR055433">
    <property type="entry name" value="HAT_Syf1-like_N"/>
</dbReference>
<evidence type="ECO:0000256" key="3">
    <source>
        <dbReference type="ARBA" id="ARBA00022664"/>
    </source>
</evidence>
<evidence type="ECO:0000256" key="4">
    <source>
        <dbReference type="ARBA" id="ARBA00022728"/>
    </source>
</evidence>
<dbReference type="Pfam" id="PF23231">
    <property type="entry name" value="HAT_Syf1_CNRKL1_C"/>
    <property type="match status" value="1"/>
</dbReference>
<dbReference type="Pfam" id="PF23233">
    <property type="entry name" value="HAT_Syf1_CNRKL1_N"/>
    <property type="match status" value="1"/>
</dbReference>
<name>A0A2V2X8Y8_TRYCR</name>
<reference evidence="11 12" key="1">
    <citation type="journal article" date="2018" name="Microb. Genom.">
        <title>Expanding an expanded genome: long-read sequencing of Trypanosoma cruzi.</title>
        <authorList>
            <person name="Berna L."/>
            <person name="Rodriguez M."/>
            <person name="Chiribao M.L."/>
            <person name="Parodi-Talice A."/>
            <person name="Pita S."/>
            <person name="Rijo G."/>
            <person name="Alvarez-Valin F."/>
            <person name="Robello C."/>
        </authorList>
    </citation>
    <scope>NUCLEOTIDE SEQUENCE [LARGE SCALE GENOMIC DNA]</scope>
    <source>
        <strain evidence="11 12">TCC</strain>
    </source>
</reference>
<dbReference type="VEuPathDB" id="TriTrypDB:C4B63_16g171"/>
<comment type="subcellular location">
    <subcellularLocation>
        <location evidence="1">Nucleus</location>
    </subcellularLocation>
</comment>
<dbReference type="GO" id="GO:0071007">
    <property type="term" value="C:U2-type catalytic step 2 spliceosome"/>
    <property type="evidence" value="ECO:0007669"/>
    <property type="project" value="TreeGrafter"/>
</dbReference>
<dbReference type="VEuPathDB" id="TriTrypDB:BCY84_02483"/>
<keyword evidence="4" id="KW-0747">Spliceosome</keyword>
<dbReference type="GO" id="GO:0071014">
    <property type="term" value="C:post-mRNA release spliceosomal complex"/>
    <property type="evidence" value="ECO:0007669"/>
    <property type="project" value="TreeGrafter"/>
</dbReference>
<dbReference type="GO" id="GO:0000349">
    <property type="term" value="P:generation of catalytic spliceosome for first transesterification step"/>
    <property type="evidence" value="ECO:0007669"/>
    <property type="project" value="TreeGrafter"/>
</dbReference>
<dbReference type="AlphaFoldDB" id="A0A2V2X8Y8"/>
<dbReference type="VEuPathDB" id="TriTrypDB:TcCLB.509601.40"/>
<comment type="similarity">
    <text evidence="2">Belongs to the crooked-neck family.</text>
</comment>
<dbReference type="VEuPathDB" id="TriTrypDB:TcCLB.509767.40"/>
<dbReference type="PANTHER" id="PTHR11246">
    <property type="entry name" value="PRE-MRNA SPLICING FACTOR"/>
    <property type="match status" value="1"/>
</dbReference>
<dbReference type="InterPro" id="IPR056350">
    <property type="entry name" value="HAT_Syf1_central"/>
</dbReference>
<evidence type="ECO:0000256" key="1">
    <source>
        <dbReference type="ARBA" id="ARBA00004123"/>
    </source>
</evidence>
<dbReference type="InterPro" id="IPR045075">
    <property type="entry name" value="Syf1-like"/>
</dbReference>
<dbReference type="VEuPathDB" id="TriTrypDB:C3747_21g210"/>
<dbReference type="InterPro" id="IPR011990">
    <property type="entry name" value="TPR-like_helical_dom_sf"/>
</dbReference>
<dbReference type="Pfam" id="PF23220">
    <property type="entry name" value="HAT_Syf1_M"/>
    <property type="match status" value="1"/>
</dbReference>
<dbReference type="VEuPathDB" id="TriTrypDB:Tc_MARK_9476"/>
<feature type="domain" description="Pre-mRNA-splicing factor Syf1-like N-terminal HAT-repeats" evidence="10">
    <location>
        <begin position="10"/>
        <end position="171"/>
    </location>
</feature>
<keyword evidence="7" id="KW-0539">Nucleus</keyword>
<dbReference type="VEuPathDB" id="TriTrypDB:ECC02_005441"/>
<dbReference type="InterPro" id="IPR003107">
    <property type="entry name" value="HAT"/>
</dbReference>
<evidence type="ECO:0000259" key="10">
    <source>
        <dbReference type="Pfam" id="PF23233"/>
    </source>
</evidence>
<evidence type="ECO:0000256" key="7">
    <source>
        <dbReference type="ARBA" id="ARBA00023242"/>
    </source>
</evidence>
<dbReference type="VEuPathDB" id="TriTrypDB:TCSYLVIO_000222"/>
<keyword evidence="3" id="KW-0507">mRNA processing</keyword>
<evidence type="ECO:0000256" key="6">
    <source>
        <dbReference type="ARBA" id="ARBA00023187"/>
    </source>
</evidence>
<comment type="caution">
    <text evidence="11">The sequence shown here is derived from an EMBL/GenBank/DDBJ whole genome shotgun (WGS) entry which is preliminary data.</text>
</comment>
<dbReference type="SMART" id="SM00386">
    <property type="entry name" value="HAT"/>
    <property type="match status" value="3"/>
</dbReference>
<dbReference type="VEuPathDB" id="TriTrypDB:TcBrA4_0136780"/>
<evidence type="ECO:0008006" key="13">
    <source>
        <dbReference type="Google" id="ProtNLM"/>
    </source>
</evidence>
<dbReference type="SUPFAM" id="SSF48452">
    <property type="entry name" value="TPR-like"/>
    <property type="match status" value="1"/>
</dbReference>
<dbReference type="GO" id="GO:0000974">
    <property type="term" value="C:Prp19 complex"/>
    <property type="evidence" value="ECO:0007669"/>
    <property type="project" value="TreeGrafter"/>
</dbReference>
<organism evidence="11 12">
    <name type="scientific">Trypanosoma cruzi</name>
    <dbReference type="NCBI Taxonomy" id="5693"/>
    <lineage>
        <taxon>Eukaryota</taxon>
        <taxon>Discoba</taxon>
        <taxon>Euglenozoa</taxon>
        <taxon>Kinetoplastea</taxon>
        <taxon>Metakinetoplastina</taxon>
        <taxon>Trypanosomatida</taxon>
        <taxon>Trypanosomatidae</taxon>
        <taxon>Trypanosoma</taxon>
        <taxon>Schizotrypanum</taxon>
    </lineage>
</organism>
<evidence type="ECO:0000313" key="11">
    <source>
        <dbReference type="EMBL" id="PWV16922.1"/>
    </source>
</evidence>
<dbReference type="InterPro" id="IPR055430">
    <property type="entry name" value="HAT_Syf1_CNRKL1_C"/>
</dbReference>
<evidence type="ECO:0000259" key="8">
    <source>
        <dbReference type="Pfam" id="PF23220"/>
    </source>
</evidence>
<feature type="domain" description="Pre-mRNA-splicing factor SYF1 central HAT repeats" evidence="8">
    <location>
        <begin position="259"/>
        <end position="396"/>
    </location>
</feature>
<protein>
    <recommendedName>
        <fullName evidence="13">Pre-mRNA-splicing factor SYF1</fullName>
    </recommendedName>
</protein>
<keyword evidence="5" id="KW-0677">Repeat</keyword>
<dbReference type="VEuPathDB" id="TriTrypDB:TCDM_08920"/>
<feature type="domain" description="Pre-mRNA-splicing factor Syf1/CRNKL1-like C-terminal HAT-repeats" evidence="9">
    <location>
        <begin position="410"/>
        <end position="747"/>
    </location>
</feature>
<evidence type="ECO:0000256" key="2">
    <source>
        <dbReference type="ARBA" id="ARBA00008644"/>
    </source>
</evidence>
<dbReference type="EMBL" id="PRFC01000021">
    <property type="protein sequence ID" value="PWV16922.1"/>
    <property type="molecule type" value="Genomic_DNA"/>
</dbReference>
<evidence type="ECO:0000259" key="9">
    <source>
        <dbReference type="Pfam" id="PF23231"/>
    </source>
</evidence>
<dbReference type="PANTHER" id="PTHR11246:SF5">
    <property type="entry name" value="PRE-MRNA-SPLICING FACTOR SYF1"/>
    <property type="match status" value="1"/>
</dbReference>
<accession>A0A2V2X8Y8</accession>
<evidence type="ECO:0000256" key="5">
    <source>
        <dbReference type="ARBA" id="ARBA00022737"/>
    </source>
</evidence>
<keyword evidence="6" id="KW-0508">mRNA splicing</keyword>
<dbReference type="Gene3D" id="1.25.40.10">
    <property type="entry name" value="Tetratricopeptide repeat domain"/>
    <property type="match status" value="1"/>
</dbReference>
<gene>
    <name evidence="11" type="ORF">C3747_21g210</name>
</gene>
<evidence type="ECO:0000313" key="12">
    <source>
        <dbReference type="Proteomes" id="UP000246078"/>
    </source>
</evidence>
<dbReference type="VEuPathDB" id="TriTrypDB:TcYC6_0030260"/>
<dbReference type="VEuPathDB" id="TriTrypDB:TcCL_NonESM07760"/>
<dbReference type="OrthoDB" id="10067343at2759"/>
<sequence>MGSLAVESLELEVLRAPAFVKTWLRLVEAIQLSEHESAAAKANATNVAYERAIRANGFSYKLWVSYIAYRRDNTRELSSLHEWFRALRNIYDRAVEKLPMMPLLWVSFLEFLMDAPVPPRLTLIRHTIIRALRALPVTQHHRVWKLAKRWTRLPHVPTETAKYLWKLYLLFDSRASNQRDYFLMLWEKGSTSEFLTECAVFLADGSPHEDLLSDTTLWETVRLALETKDLRFSGDVTKIEKLLNVAAEHCASPAELKISHAVFLSGHGDFAMAREALWALLETADDATIFSRVFSMAVAFEDQIIDSLAMDPSIQALSDKGYQQFLEKLCGDTRDPLAHLRRLNHQHALLLNQVQLRENFRDTTMWLKRVELLREMVCDNRASHNDVVMLYRQAIAQCTSGLKLVDVDAAQLFESYARYLWDTDCGKEAIAVAKEAAWHISFSSTSSNLFLMGLFVEFMLLSSTRENCLTELLSNLQAVNIFNGIRSRGMAKGAVLSDVQKDPRAWMLVLDVAFCELPETPGRVIELYNKSSAYSVESACYLAGRLWHSGRTHQAFREFERGLVAFKDAHLAMLYALQQYLSCLCLSFGKQLPLHRLRELTRLGFEVVPFTLRSCPVASVEFLLNCAALESRLGLSGTAVKVAQDCLDVAQGNYGNAENFLLCLVDTVLDVTLTLQGSQMLREYCAKLLERPHLSSSFIQRVALWWAAVEKRTGNLERAHMVMEACCKSQDPNSVHGCVFWTLWESICTAVSQFEGVHKRKQQVALQYAGDLAPSAEASVAPKATQGLA</sequence>
<proteinExistence type="inferred from homology"/>
<dbReference type="Proteomes" id="UP000246078">
    <property type="component" value="Unassembled WGS sequence"/>
</dbReference>